<dbReference type="Proteomes" id="UP000276741">
    <property type="component" value="Chromosome"/>
</dbReference>
<evidence type="ECO:0000313" key="6">
    <source>
        <dbReference type="EMBL" id="GGT96936.1"/>
    </source>
</evidence>
<dbReference type="InterPro" id="IPR001975">
    <property type="entry name" value="Ribosomal_eL40_dom"/>
</dbReference>
<dbReference type="NCBIfam" id="NF003161">
    <property type="entry name" value="PRK04136.1"/>
    <property type="match status" value="1"/>
</dbReference>
<reference evidence="7" key="2">
    <citation type="submission" date="2018-04" db="EMBL/GenBank/DDBJ databases">
        <title>Complete genome sequence of Sulfodiicoccus acidiphilus strain HS-1.</title>
        <authorList>
            <person name="Sakai H.D."/>
            <person name="Kurosawa N."/>
        </authorList>
    </citation>
    <scope>NUCLEOTIDE SEQUENCE [LARGE SCALE GENOMIC DNA]</scope>
    <source>
        <strain evidence="7">HS-1</strain>
    </source>
</reference>
<dbReference type="Gene3D" id="4.10.1060.50">
    <property type="match status" value="1"/>
</dbReference>
<keyword evidence="1 5" id="KW-0689">Ribosomal protein</keyword>
<evidence type="ECO:0000313" key="7">
    <source>
        <dbReference type="Proteomes" id="UP000276741"/>
    </source>
</evidence>
<evidence type="ECO:0000313" key="5">
    <source>
        <dbReference type="EMBL" id="BBD72465.1"/>
    </source>
</evidence>
<dbReference type="EMBL" id="BMQS01000011">
    <property type="protein sequence ID" value="GGT96936.1"/>
    <property type="molecule type" value="Genomic_DNA"/>
</dbReference>
<accession>A0A348B2R3</accession>
<reference evidence="6" key="4">
    <citation type="submission" date="2020-09" db="EMBL/GenBank/DDBJ databases">
        <authorList>
            <person name="Sun Q."/>
            <person name="Ohkuma M."/>
        </authorList>
    </citation>
    <scope>NUCLEOTIDE SEQUENCE</scope>
    <source>
        <strain evidence="6">JCM 31740</strain>
    </source>
</reference>
<dbReference type="Pfam" id="PF01020">
    <property type="entry name" value="Ribosomal_L40e"/>
    <property type="match status" value="1"/>
</dbReference>
<dbReference type="Proteomes" id="UP000616143">
    <property type="component" value="Unassembled WGS sequence"/>
</dbReference>
<proteinExistence type="predicted"/>
<reference evidence="6" key="1">
    <citation type="journal article" date="2014" name="Int. J. Syst. Evol. Microbiol.">
        <title>Complete genome sequence of Corynebacterium casei LMG S-19264T (=DSM 44701T), isolated from a smear-ripened cheese.</title>
        <authorList>
            <consortium name="US DOE Joint Genome Institute (JGI-PGF)"/>
            <person name="Walter F."/>
            <person name="Albersmeier A."/>
            <person name="Kalinowski J."/>
            <person name="Ruckert C."/>
        </authorList>
    </citation>
    <scope>NUCLEOTIDE SEQUENCE</scope>
    <source>
        <strain evidence="6">JCM 31740</strain>
    </source>
</reference>
<dbReference type="SUPFAM" id="SSF57829">
    <property type="entry name" value="Zn-binding ribosomal proteins"/>
    <property type="match status" value="1"/>
</dbReference>
<dbReference type="InterPro" id="IPR011332">
    <property type="entry name" value="Ribosomal_zn-bd"/>
</dbReference>
<evidence type="ECO:0000259" key="4">
    <source>
        <dbReference type="SMART" id="SM01377"/>
    </source>
</evidence>
<dbReference type="GO" id="GO:0003735">
    <property type="term" value="F:structural constituent of ribosome"/>
    <property type="evidence" value="ECO:0007669"/>
    <property type="project" value="InterPro"/>
</dbReference>
<gene>
    <name evidence="6" type="ORF">GCM10007116_13040</name>
    <name evidence="5" type="ORF">HS1genome_0854</name>
</gene>
<dbReference type="InterPro" id="IPR023657">
    <property type="entry name" value="Ribosomal_eL40_arc"/>
</dbReference>
<dbReference type="AlphaFoldDB" id="A0A348B2R3"/>
<dbReference type="SMART" id="SM01377">
    <property type="entry name" value="Ribosomal_L40e"/>
    <property type="match status" value="1"/>
</dbReference>
<dbReference type="GO" id="GO:1990904">
    <property type="term" value="C:ribonucleoprotein complex"/>
    <property type="evidence" value="ECO:0007669"/>
    <property type="project" value="UniProtKB-KW"/>
</dbReference>
<organism evidence="5 7">
    <name type="scientific">Sulfodiicoccus acidiphilus</name>
    <dbReference type="NCBI Taxonomy" id="1670455"/>
    <lineage>
        <taxon>Archaea</taxon>
        <taxon>Thermoproteota</taxon>
        <taxon>Thermoprotei</taxon>
        <taxon>Sulfolobales</taxon>
        <taxon>Sulfolobaceae</taxon>
        <taxon>Sulfodiicoccus</taxon>
    </lineage>
</organism>
<evidence type="ECO:0000256" key="1">
    <source>
        <dbReference type="ARBA" id="ARBA00022980"/>
    </source>
</evidence>
<dbReference type="GO" id="GO:0005840">
    <property type="term" value="C:ribosome"/>
    <property type="evidence" value="ECO:0007669"/>
    <property type="project" value="UniProtKB-KW"/>
</dbReference>
<reference evidence="5" key="3">
    <citation type="journal article" date="2019" name="BMC Res. Notes">
        <title>Complete genome sequence of the Sulfodiicoccus acidiphilus strain HS-1T, the first crenarchaeon that lacks polB3, isolated from an acidic hot spring in Ohwaku-dani, Hakone, Japan.</title>
        <authorList>
            <person name="Sakai H.D."/>
            <person name="Kurosawa N."/>
        </authorList>
    </citation>
    <scope>NUCLEOTIDE SEQUENCE</scope>
    <source>
        <strain evidence="5">HS-1</strain>
    </source>
</reference>
<evidence type="ECO:0000256" key="3">
    <source>
        <dbReference type="ARBA" id="ARBA00035355"/>
    </source>
</evidence>
<protein>
    <recommendedName>
        <fullName evidence="3">50S ribosomal protein L40e</fullName>
    </recommendedName>
</protein>
<dbReference type="PANTHER" id="PTHR39649:SF1">
    <property type="entry name" value="LARGE RIBOSOMAL SUBUNIT PROTEIN EL40"/>
    <property type="match status" value="1"/>
</dbReference>
<dbReference type="GO" id="GO:0006412">
    <property type="term" value="P:translation"/>
    <property type="evidence" value="ECO:0007669"/>
    <property type="project" value="InterPro"/>
</dbReference>
<keyword evidence="7" id="KW-1185">Reference proteome</keyword>
<keyword evidence="2" id="KW-0687">Ribonucleoprotein</keyword>
<feature type="domain" description="Large ribosomal subunit protein eL40" evidence="4">
    <location>
        <begin position="15"/>
        <end position="63"/>
    </location>
</feature>
<dbReference type="EMBL" id="AP018553">
    <property type="protein sequence ID" value="BBD72465.1"/>
    <property type="molecule type" value="Genomic_DNA"/>
</dbReference>
<dbReference type="PANTHER" id="PTHR39649">
    <property type="entry name" value="50S RIBOSOMAL PROTEIN L40E"/>
    <property type="match status" value="1"/>
</dbReference>
<dbReference type="InterPro" id="IPR038587">
    <property type="entry name" value="Ribosomal_eL40_sf"/>
</dbReference>
<dbReference type="KEGG" id="sacd:HS1genome_0854"/>
<sequence>MNSSLNNLARSVMPLTDPAQVQIVYNRVFAKKVCRECGALNSIRAVKCRRCHSYNLRPKKKEIASKKS</sequence>
<evidence type="ECO:0000256" key="2">
    <source>
        <dbReference type="ARBA" id="ARBA00023274"/>
    </source>
</evidence>
<name>A0A348B2R3_9CREN</name>